<dbReference type="InterPro" id="IPR029062">
    <property type="entry name" value="Class_I_gatase-like"/>
</dbReference>
<reference evidence="2 3" key="1">
    <citation type="submission" date="2022-10" db="EMBL/GenBank/DDBJ databases">
        <title>The complete genomes of actinobacterial strains from the NBC collection.</title>
        <authorList>
            <person name="Joergensen T.S."/>
            <person name="Alvarez Arevalo M."/>
            <person name="Sterndorff E.B."/>
            <person name="Faurdal D."/>
            <person name="Vuksanovic O."/>
            <person name="Mourched A.-S."/>
            <person name="Charusanti P."/>
            <person name="Shaw S."/>
            <person name="Blin K."/>
            <person name="Weber T."/>
        </authorList>
    </citation>
    <scope>NUCLEOTIDE SEQUENCE [LARGE SCALE GENOMIC DNA]</scope>
    <source>
        <strain evidence="2 3">NBC 01752</strain>
    </source>
</reference>
<dbReference type="SUPFAM" id="SSF52317">
    <property type="entry name" value="Class I glutamine amidotransferase-like"/>
    <property type="match status" value="1"/>
</dbReference>
<organism evidence="2 3">
    <name type="scientific">Streptomyces phaeochromogenes</name>
    <dbReference type="NCBI Taxonomy" id="1923"/>
    <lineage>
        <taxon>Bacteria</taxon>
        <taxon>Bacillati</taxon>
        <taxon>Actinomycetota</taxon>
        <taxon>Actinomycetes</taxon>
        <taxon>Kitasatosporales</taxon>
        <taxon>Streptomycetaceae</taxon>
        <taxon>Streptomyces</taxon>
        <taxon>Streptomyces phaeochromogenes group</taxon>
    </lineage>
</organism>
<dbReference type="PANTHER" id="PTHR43130">
    <property type="entry name" value="ARAC-FAMILY TRANSCRIPTIONAL REGULATOR"/>
    <property type="match status" value="1"/>
</dbReference>
<dbReference type="Pfam" id="PF01965">
    <property type="entry name" value="DJ-1_PfpI"/>
    <property type="match status" value="1"/>
</dbReference>
<sequence>MRCAKGLGLVADHDLPSAPPLDLLIHPGGDGTRALAKDQSHLSRLQELHRQGTILASVCTGSLVLAAAGRLSGHGFRRGAR</sequence>
<feature type="domain" description="DJ-1/PfpI" evidence="1">
    <location>
        <begin position="2"/>
        <end position="74"/>
    </location>
</feature>
<dbReference type="Proteomes" id="UP001340816">
    <property type="component" value="Chromosome"/>
</dbReference>
<accession>A0ABZ1HP50</accession>
<evidence type="ECO:0000259" key="1">
    <source>
        <dbReference type="Pfam" id="PF01965"/>
    </source>
</evidence>
<dbReference type="PANTHER" id="PTHR43130:SF3">
    <property type="entry name" value="HTH-TYPE TRANSCRIPTIONAL REGULATOR RV1931C"/>
    <property type="match status" value="1"/>
</dbReference>
<dbReference type="InterPro" id="IPR002818">
    <property type="entry name" value="DJ-1/PfpI"/>
</dbReference>
<evidence type="ECO:0000313" key="3">
    <source>
        <dbReference type="Proteomes" id="UP001340816"/>
    </source>
</evidence>
<gene>
    <name evidence="2" type="ORF">OHB35_44855</name>
</gene>
<dbReference type="Gene3D" id="3.40.50.880">
    <property type="match status" value="1"/>
</dbReference>
<name>A0ABZ1HP50_STRPH</name>
<protein>
    <submittedName>
        <fullName evidence="2">DJ-1/PfpI family protein</fullName>
    </submittedName>
</protein>
<dbReference type="InterPro" id="IPR052158">
    <property type="entry name" value="INH-QAR"/>
</dbReference>
<dbReference type="EMBL" id="CP109135">
    <property type="protein sequence ID" value="WSD19794.1"/>
    <property type="molecule type" value="Genomic_DNA"/>
</dbReference>
<keyword evidence="3" id="KW-1185">Reference proteome</keyword>
<proteinExistence type="predicted"/>
<evidence type="ECO:0000313" key="2">
    <source>
        <dbReference type="EMBL" id="WSD19794.1"/>
    </source>
</evidence>